<dbReference type="Gene3D" id="3.90.1570.10">
    <property type="entry name" value="tt1808, chain A"/>
    <property type="match status" value="1"/>
</dbReference>
<dbReference type="Pfam" id="PF05685">
    <property type="entry name" value="Uma2"/>
    <property type="match status" value="1"/>
</dbReference>
<name>A0ABY6MJX6_9BACT</name>
<gene>
    <name evidence="2" type="ORF">OM944_06175</name>
</gene>
<evidence type="ECO:0000313" key="2">
    <source>
        <dbReference type="EMBL" id="UZD24081.1"/>
    </source>
</evidence>
<dbReference type="GO" id="GO:0004519">
    <property type="term" value="F:endonuclease activity"/>
    <property type="evidence" value="ECO:0007669"/>
    <property type="project" value="UniProtKB-KW"/>
</dbReference>
<dbReference type="InterPro" id="IPR012296">
    <property type="entry name" value="Nuclease_put_TT1808"/>
</dbReference>
<dbReference type="SUPFAM" id="SSF52980">
    <property type="entry name" value="Restriction endonuclease-like"/>
    <property type="match status" value="1"/>
</dbReference>
<proteinExistence type="predicted"/>
<sequence>MKEYRIPQKENIDLDAFEEPSSSFGGYSYADYLKWDYEEIVELIKGKVFAKPPFPRLRHQEVLGEIICQIHTFLTKGTAHVYQAPFDIRLSKNHDYSMIESVVQPDIYVIYDSDKLDDYGCFGAPDLIVEIISNGNSRVELQDKYKLYEEFGVREYWVVHPKDCSLMVYTLVNTKFQSSRLFTTGDVFHSTVIEGFFLDMEKVFDNSILPK</sequence>
<feature type="domain" description="Putative restriction endonuclease" evidence="1">
    <location>
        <begin position="30"/>
        <end position="201"/>
    </location>
</feature>
<dbReference type="EMBL" id="CP110226">
    <property type="protein sequence ID" value="UZD24081.1"/>
    <property type="molecule type" value="Genomic_DNA"/>
</dbReference>
<dbReference type="InterPro" id="IPR008538">
    <property type="entry name" value="Uma2"/>
</dbReference>
<accession>A0ABY6MJX6</accession>
<dbReference type="PANTHER" id="PTHR35400:SF3">
    <property type="entry name" value="SLL1072 PROTEIN"/>
    <property type="match status" value="1"/>
</dbReference>
<dbReference type="CDD" id="cd06260">
    <property type="entry name" value="DUF820-like"/>
    <property type="match status" value="1"/>
</dbReference>
<evidence type="ECO:0000313" key="3">
    <source>
        <dbReference type="Proteomes" id="UP001163156"/>
    </source>
</evidence>
<keyword evidence="2" id="KW-0540">Nuclease</keyword>
<dbReference type="InterPro" id="IPR011335">
    <property type="entry name" value="Restrct_endonuc-II-like"/>
</dbReference>
<keyword evidence="2" id="KW-0255">Endonuclease</keyword>
<dbReference type="Proteomes" id="UP001163156">
    <property type="component" value="Chromosome"/>
</dbReference>
<keyword evidence="2" id="KW-0378">Hydrolase</keyword>
<reference evidence="2" key="1">
    <citation type="submission" date="2022-10" db="EMBL/GenBank/DDBJ databases">
        <title>Algoriphagus sp. a novel bacteria isolate from halophytes salicornia europaea.</title>
        <authorList>
            <person name="Peng Y."/>
            <person name="Jiang L."/>
            <person name="Lee J."/>
        </authorList>
    </citation>
    <scope>NUCLEOTIDE SEQUENCE</scope>
    <source>
        <strain evidence="2">TR-M5</strain>
    </source>
</reference>
<dbReference type="PANTHER" id="PTHR35400">
    <property type="entry name" value="SLR1083 PROTEIN"/>
    <property type="match status" value="1"/>
</dbReference>
<organism evidence="2 3">
    <name type="scientific">Algoriphagus halophytocola</name>
    <dbReference type="NCBI Taxonomy" id="2991499"/>
    <lineage>
        <taxon>Bacteria</taxon>
        <taxon>Pseudomonadati</taxon>
        <taxon>Bacteroidota</taxon>
        <taxon>Cytophagia</taxon>
        <taxon>Cytophagales</taxon>
        <taxon>Cyclobacteriaceae</taxon>
        <taxon>Algoriphagus</taxon>
    </lineage>
</organism>
<dbReference type="RefSeq" id="WP_264810797.1">
    <property type="nucleotide sequence ID" value="NZ_CP110226.1"/>
</dbReference>
<evidence type="ECO:0000259" key="1">
    <source>
        <dbReference type="Pfam" id="PF05685"/>
    </source>
</evidence>
<protein>
    <submittedName>
        <fullName evidence="2">Uma2 family endonuclease</fullName>
    </submittedName>
</protein>
<keyword evidence="3" id="KW-1185">Reference proteome</keyword>